<dbReference type="PANTHER" id="PTHR30441:SF4">
    <property type="entry name" value="PROTEIN ASMA"/>
    <property type="match status" value="1"/>
</dbReference>
<evidence type="ECO:0000313" key="1">
    <source>
        <dbReference type="EMBL" id="MDM7861669.1"/>
    </source>
</evidence>
<organism evidence="1 2">
    <name type="scientific">Alteromonas arenosi</name>
    <dbReference type="NCBI Taxonomy" id="3055817"/>
    <lineage>
        <taxon>Bacteria</taxon>
        <taxon>Pseudomonadati</taxon>
        <taxon>Pseudomonadota</taxon>
        <taxon>Gammaproteobacteria</taxon>
        <taxon>Alteromonadales</taxon>
        <taxon>Alteromonadaceae</taxon>
        <taxon>Alteromonas/Salinimonas group</taxon>
        <taxon>Alteromonas</taxon>
    </lineage>
</organism>
<gene>
    <name evidence="1" type="ORF">QTP81_13795</name>
</gene>
<dbReference type="InterPro" id="IPR052894">
    <property type="entry name" value="AsmA-related"/>
</dbReference>
<keyword evidence="2" id="KW-1185">Reference proteome</keyword>
<protein>
    <submittedName>
        <fullName evidence="1">TIGR03545 family protein</fullName>
    </submittedName>
</protein>
<evidence type="ECO:0000313" key="2">
    <source>
        <dbReference type="Proteomes" id="UP001234343"/>
    </source>
</evidence>
<comment type="caution">
    <text evidence="1">The sequence shown here is derived from an EMBL/GenBank/DDBJ whole genome shotgun (WGS) entry which is preliminary data.</text>
</comment>
<reference evidence="1 2" key="1">
    <citation type="submission" date="2023-06" db="EMBL/GenBank/DDBJ databases">
        <title>Alteromonas sp. ASW11-36 isolated from intertidal sand.</title>
        <authorList>
            <person name="Li Y."/>
        </authorList>
    </citation>
    <scope>NUCLEOTIDE SEQUENCE [LARGE SCALE GENOMIC DNA]</scope>
    <source>
        <strain evidence="1 2">ASW11-36</strain>
    </source>
</reference>
<dbReference type="EMBL" id="JAUCBP010000012">
    <property type="protein sequence ID" value="MDM7861669.1"/>
    <property type="molecule type" value="Genomic_DNA"/>
</dbReference>
<accession>A0ABT7SZQ6</accession>
<name>A0ABT7SZQ6_9ALTE</name>
<dbReference type="NCBIfam" id="TIGR03545">
    <property type="entry name" value="TIGR03545 family protein"/>
    <property type="match status" value="1"/>
</dbReference>
<dbReference type="InterPro" id="IPR019934">
    <property type="entry name" value="CHP03545"/>
</dbReference>
<dbReference type="RefSeq" id="WP_289366314.1">
    <property type="nucleotide sequence ID" value="NZ_JAUCBP010000012.1"/>
</dbReference>
<dbReference type="PANTHER" id="PTHR30441">
    <property type="entry name" value="DUF748 DOMAIN-CONTAINING PROTEIN"/>
    <property type="match status" value="1"/>
</dbReference>
<dbReference type="Proteomes" id="UP001234343">
    <property type="component" value="Unassembled WGS sequence"/>
</dbReference>
<sequence length="566" mass="61230">MKTLRNSILIILLVLIVGYFLFANSIIKSFAEREMTKAHGAEVNIGFVEHRLFPASITLGEVQVTDPAAPNQNKVQFEQAFAEVELMPLLSSKLIAEELIVDGIAFGQPRTSPGVVLRQPDPNSGFGFPSAEDLPSVDELLANSPLKTTKAVEEAQAVYAEHGETLKQQYEALPSKEQIEQYKAEIEALKNTDYSNPQELLTAKEKFDELKAKILADKQKIDAFRASASAAKADFQNAATLLKNAPAEDYALLQGLIAGDQAALSHVTQSLFGEKAAQYTQYLTLALQTIAPMLSGDASEEPQVVVNLDGLPNVWIKKARASVVFEGESVLSEWHNITDQHSLIDAATTFTIDAAKGSLWELFSTSGQFILDEQGIDAAQQWNIQGVNLDDLPISDSERITAQIVKALLTTTGNLTITDNQLSGTGDINLAQLALTASGNDDFTSAIADAIDDISSLAMQVGFNGDIQNPGFSLRSDLDRQLIGAITTSLTGDQQGKLAELRNKLNAKAADQLGETNMALAQTVDWQALATGDASTLEELLQAELNNVIDDQKNKLFDRLKNRIGG</sequence>
<proteinExistence type="predicted"/>